<dbReference type="InterPro" id="IPR048136">
    <property type="entry name" value="STM3941-like"/>
</dbReference>
<reference evidence="2 3" key="1">
    <citation type="submission" date="2018-08" db="EMBL/GenBank/DDBJ databases">
        <title>A genome reference for cultivated species of the human gut microbiota.</title>
        <authorList>
            <person name="Zou Y."/>
            <person name="Xue W."/>
            <person name="Luo G."/>
        </authorList>
    </citation>
    <scope>NUCLEOTIDE SEQUENCE [LARGE SCALE GENOMIC DNA]</scope>
    <source>
        <strain evidence="2 3">OM06-2</strain>
    </source>
</reference>
<comment type="caution">
    <text evidence="2">The sequence shown here is derived from an EMBL/GenBank/DDBJ whole genome shotgun (WGS) entry which is preliminary data.</text>
</comment>
<dbReference type="AlphaFoldDB" id="A0A3E4ZCA0"/>
<evidence type="ECO:0000256" key="1">
    <source>
        <dbReference type="SAM" id="Phobius"/>
    </source>
</evidence>
<dbReference type="EMBL" id="QSTW01000003">
    <property type="protein sequence ID" value="RGM92704.1"/>
    <property type="molecule type" value="Genomic_DNA"/>
</dbReference>
<protein>
    <submittedName>
        <fullName evidence="2">Phosphoribosylformylglycinamidine synthase</fullName>
    </submittedName>
</protein>
<evidence type="ECO:0000313" key="3">
    <source>
        <dbReference type="Proteomes" id="UP000260814"/>
    </source>
</evidence>
<proteinExistence type="predicted"/>
<feature type="transmembrane region" description="Helical" evidence="1">
    <location>
        <begin position="12"/>
        <end position="32"/>
    </location>
</feature>
<keyword evidence="1" id="KW-1133">Transmembrane helix</keyword>
<accession>A0A3E4ZCA0</accession>
<dbReference type="Proteomes" id="UP000260814">
    <property type="component" value="Unassembled WGS sequence"/>
</dbReference>
<keyword evidence="1" id="KW-0472">Membrane</keyword>
<sequence length="184" mass="21338">MEAEIKIYQSCWKNLWLILGCMLFTVGGIYMITDESCRLVNKIIGGWLGVIFFGGGGLWLAVTTFYNAVKRIPYLVIYEDRVEQYVQWKAARYTIYFADVQRFRLIKISSSKQIAIDYKRTHFLKKMKSKTTSGIVKKLMTFNFLVSGAIESIYVSNLSMKGEDICRLLNEHLKRQDESEEKPS</sequence>
<evidence type="ECO:0000313" key="2">
    <source>
        <dbReference type="EMBL" id="RGM92704.1"/>
    </source>
</evidence>
<dbReference type="RefSeq" id="WP_117700957.1">
    <property type="nucleotide sequence ID" value="NZ_CBCTCL010000005.1"/>
</dbReference>
<dbReference type="NCBIfam" id="NF041635">
    <property type="entry name" value="STM3941_fam"/>
    <property type="match status" value="1"/>
</dbReference>
<organism evidence="2 3">
    <name type="scientific">Phocaeicola plebeius</name>
    <dbReference type="NCBI Taxonomy" id="310297"/>
    <lineage>
        <taxon>Bacteria</taxon>
        <taxon>Pseudomonadati</taxon>
        <taxon>Bacteroidota</taxon>
        <taxon>Bacteroidia</taxon>
        <taxon>Bacteroidales</taxon>
        <taxon>Bacteroidaceae</taxon>
        <taxon>Phocaeicola</taxon>
    </lineage>
</organism>
<gene>
    <name evidence="2" type="ORF">DXB87_03680</name>
</gene>
<keyword evidence="1" id="KW-0812">Transmembrane</keyword>
<feature type="transmembrane region" description="Helical" evidence="1">
    <location>
        <begin position="44"/>
        <end position="66"/>
    </location>
</feature>
<name>A0A3E4ZCA0_9BACT</name>